<dbReference type="InterPro" id="IPR001005">
    <property type="entry name" value="SANT/Myb"/>
</dbReference>
<keyword evidence="5" id="KW-0238">DNA-binding</keyword>
<feature type="region of interest" description="Disordered" evidence="9">
    <location>
        <begin position="657"/>
        <end position="689"/>
    </location>
</feature>
<dbReference type="Pfam" id="PF00808">
    <property type="entry name" value="CBFD_NFYB_HMF"/>
    <property type="match status" value="1"/>
</dbReference>
<gene>
    <name evidence="11" type="ORF">DVH24_011828</name>
</gene>
<dbReference type="InterPro" id="IPR009072">
    <property type="entry name" value="Histone-fold"/>
</dbReference>
<dbReference type="STRING" id="3750.A0A498JZQ9"/>
<comment type="subcellular location">
    <subcellularLocation>
        <location evidence="1">Nucleus</location>
    </subcellularLocation>
</comment>
<dbReference type="PRINTS" id="PR00615">
    <property type="entry name" value="CCAATSUBUNTA"/>
</dbReference>
<evidence type="ECO:0000256" key="2">
    <source>
        <dbReference type="ARBA" id="ARBA00009053"/>
    </source>
</evidence>
<evidence type="ECO:0000313" key="12">
    <source>
        <dbReference type="Proteomes" id="UP000290289"/>
    </source>
</evidence>
<organism evidence="11 12">
    <name type="scientific">Malus domestica</name>
    <name type="common">Apple</name>
    <name type="synonym">Pyrus malus</name>
    <dbReference type="NCBI Taxonomy" id="3750"/>
    <lineage>
        <taxon>Eukaryota</taxon>
        <taxon>Viridiplantae</taxon>
        <taxon>Streptophyta</taxon>
        <taxon>Embryophyta</taxon>
        <taxon>Tracheophyta</taxon>
        <taxon>Spermatophyta</taxon>
        <taxon>Magnoliopsida</taxon>
        <taxon>eudicotyledons</taxon>
        <taxon>Gunneridae</taxon>
        <taxon>Pentapetalae</taxon>
        <taxon>rosids</taxon>
        <taxon>fabids</taxon>
        <taxon>Rosales</taxon>
        <taxon>Rosaceae</taxon>
        <taxon>Amygdaloideae</taxon>
        <taxon>Maleae</taxon>
        <taxon>Malus</taxon>
    </lineage>
</organism>
<evidence type="ECO:0000256" key="7">
    <source>
        <dbReference type="ARBA" id="ARBA00023163"/>
    </source>
</evidence>
<dbReference type="GO" id="GO:0009738">
    <property type="term" value="P:abscisic acid-activated signaling pathway"/>
    <property type="evidence" value="ECO:0007669"/>
    <property type="project" value="UniProtKB-KW"/>
</dbReference>
<feature type="compositionally biased region" description="Basic and acidic residues" evidence="9">
    <location>
        <begin position="98"/>
        <end position="110"/>
    </location>
</feature>
<evidence type="ECO:0000259" key="10">
    <source>
        <dbReference type="PROSITE" id="PS50090"/>
    </source>
</evidence>
<dbReference type="InterPro" id="IPR003956">
    <property type="entry name" value="Transcrpt_fac_NFYB/HAP3_CS"/>
</dbReference>
<dbReference type="EMBL" id="RDQH01000331">
    <property type="protein sequence ID" value="RXH99503.1"/>
    <property type="molecule type" value="Genomic_DNA"/>
</dbReference>
<dbReference type="GO" id="GO:0005634">
    <property type="term" value="C:nucleus"/>
    <property type="evidence" value="ECO:0007669"/>
    <property type="project" value="UniProtKB-SubCell"/>
</dbReference>
<proteinExistence type="inferred from homology"/>
<evidence type="ECO:0000256" key="6">
    <source>
        <dbReference type="ARBA" id="ARBA00023159"/>
    </source>
</evidence>
<feature type="compositionally biased region" description="Acidic residues" evidence="9">
    <location>
        <begin position="76"/>
        <end position="97"/>
    </location>
</feature>
<dbReference type="GO" id="GO:0006355">
    <property type="term" value="P:regulation of DNA-templated transcription"/>
    <property type="evidence" value="ECO:0007669"/>
    <property type="project" value="InterPro"/>
</dbReference>
<accession>A0A498JZQ9</accession>
<keyword evidence="8" id="KW-0539">Nucleus</keyword>
<dbReference type="InterPro" id="IPR003958">
    <property type="entry name" value="CBFA_NFYB_domain"/>
</dbReference>
<evidence type="ECO:0000256" key="3">
    <source>
        <dbReference type="ARBA" id="ARBA00022682"/>
    </source>
</evidence>
<keyword evidence="3" id="KW-0938">Abscisic acid signaling pathway</keyword>
<protein>
    <recommendedName>
        <fullName evidence="10">Myb-like domain-containing protein</fullName>
    </recommendedName>
</protein>
<dbReference type="SUPFAM" id="SSF47113">
    <property type="entry name" value="Histone-fold"/>
    <property type="match status" value="1"/>
</dbReference>
<comment type="similarity">
    <text evidence="2">Belongs to the NFYB/HAP3 subunit family.</text>
</comment>
<keyword evidence="6" id="KW-0010">Activator</keyword>
<dbReference type="AlphaFoldDB" id="A0A498JZQ9"/>
<dbReference type="GO" id="GO:0046982">
    <property type="term" value="F:protein heterodimerization activity"/>
    <property type="evidence" value="ECO:0007669"/>
    <property type="project" value="InterPro"/>
</dbReference>
<dbReference type="PANTHER" id="PTHR21654:SF7">
    <property type="entry name" value="HOMEODOMAIN-LIKE SUPERFAMILY PROTEIN"/>
    <property type="match status" value="1"/>
</dbReference>
<dbReference type="PANTHER" id="PTHR21654">
    <property type="entry name" value="FI21293P1"/>
    <property type="match status" value="1"/>
</dbReference>
<dbReference type="Pfam" id="PF13837">
    <property type="entry name" value="Myb_DNA-bind_4"/>
    <property type="match status" value="1"/>
</dbReference>
<keyword evidence="4" id="KW-0805">Transcription regulation</keyword>
<evidence type="ECO:0000256" key="5">
    <source>
        <dbReference type="ARBA" id="ARBA00023125"/>
    </source>
</evidence>
<dbReference type="CDD" id="cd12203">
    <property type="entry name" value="GT1"/>
    <property type="match status" value="1"/>
</dbReference>
<dbReference type="Proteomes" id="UP000290289">
    <property type="component" value="Chromosome 5"/>
</dbReference>
<reference evidence="11 12" key="1">
    <citation type="submission" date="2018-10" db="EMBL/GenBank/DDBJ databases">
        <title>A high-quality apple genome assembly.</title>
        <authorList>
            <person name="Hu J."/>
        </authorList>
    </citation>
    <scope>NUCLEOTIDE SEQUENCE [LARGE SCALE GENOMIC DNA]</scope>
    <source>
        <strain evidence="12">cv. HFTH1</strain>
        <tissue evidence="11">Young leaf</tissue>
    </source>
</reference>
<dbReference type="InterPro" id="IPR044822">
    <property type="entry name" value="Myb_DNA-bind_4"/>
</dbReference>
<evidence type="ECO:0000256" key="4">
    <source>
        <dbReference type="ARBA" id="ARBA00023015"/>
    </source>
</evidence>
<name>A0A498JZQ9_MALDO</name>
<dbReference type="Gene3D" id="1.10.20.10">
    <property type="entry name" value="Histone, subunit A"/>
    <property type="match status" value="1"/>
</dbReference>
<sequence length="689" mass="75755">MAELTGGRQLPNSDAFGEHISPFPESTYDLVFENPTPAVPSPPQKLRPVRGSGGRSPMDSGGKLEDVGPAKVGSGDEVEDESSSSADDDDDDDDDDDRDKCLKAQGEEPMKRKRKTSVRSGNRLEIERVELFLESLVKKVMEQHEQMHKQLIEVIETNEKERLAREEAWKQQVLDRLKRDKEIRAQETSRSLALISFIQNYLGSENQVPQPSPSPVPEQAPAPAPAPIPLSVVPNYDHQRVEGNGKADNGMQGDLMLVSSDATNRRWPEAEVQALITLWAAFEHKFHVAGTPKGRIWEEISVKMGEMGYVRSGRKCREKWENINKYFRRCMGPDSKRSANAKLCPYFHELELLHKSGLVSFGNGFNLTSNQNEAKIEKQAQKSEKRSDDGIQASCALDNGDARGFHGYQKTATTPNTTSASGLKLSDINVRLAEMNQYSMGIGRQTTATTNVNNVFNNNNVNPSSNANTTNGTADDNDCMVREQDRFMPIANVIRIMRKILPPHAKISDDAKETIQECVSEYISFITGEANERCQREQRKTITAEDVLWAMSKLGFDDYIEPLTLYLHRYREMEGERGSSTTSLMRSESLAKGAGTSSGTSSRAMDHHQYYGNSMAAAAAAFHHQHGHGLFGYMQPSNVSVSNNNVNAASAAAACGSSTQLQGGGSAAMPNGDHHQPHANGANGPSGGV</sequence>
<feature type="domain" description="Myb-like" evidence="10">
    <location>
        <begin position="259"/>
        <end position="324"/>
    </location>
</feature>
<dbReference type="GO" id="GO:0043565">
    <property type="term" value="F:sequence-specific DNA binding"/>
    <property type="evidence" value="ECO:0007669"/>
    <property type="project" value="InterPro"/>
</dbReference>
<evidence type="ECO:0000256" key="8">
    <source>
        <dbReference type="ARBA" id="ARBA00023242"/>
    </source>
</evidence>
<dbReference type="FunFam" id="1.10.20.10:FF:000049">
    <property type="entry name" value="Nuclear transcription factor Y subunit B-6"/>
    <property type="match status" value="1"/>
</dbReference>
<dbReference type="PROSITE" id="PS00685">
    <property type="entry name" value="NFYB_HAP3"/>
    <property type="match status" value="1"/>
</dbReference>
<dbReference type="CDD" id="cd22907">
    <property type="entry name" value="HFD_NFYB"/>
    <property type="match status" value="1"/>
</dbReference>
<keyword evidence="12" id="KW-1185">Reference proteome</keyword>
<keyword evidence="7" id="KW-0804">Transcription</keyword>
<comment type="caution">
    <text evidence="11">The sequence shown here is derived from an EMBL/GenBank/DDBJ whole genome shotgun (WGS) entry which is preliminary data.</text>
</comment>
<dbReference type="PROSITE" id="PS50090">
    <property type="entry name" value="MYB_LIKE"/>
    <property type="match status" value="1"/>
</dbReference>
<feature type="region of interest" description="Disordered" evidence="9">
    <location>
        <begin position="206"/>
        <end position="226"/>
    </location>
</feature>
<evidence type="ECO:0000256" key="9">
    <source>
        <dbReference type="SAM" id="MobiDB-lite"/>
    </source>
</evidence>
<evidence type="ECO:0000313" key="11">
    <source>
        <dbReference type="EMBL" id="RXH99503.1"/>
    </source>
</evidence>
<feature type="compositionally biased region" description="Pro residues" evidence="9">
    <location>
        <begin position="210"/>
        <end position="226"/>
    </location>
</feature>
<feature type="region of interest" description="Disordered" evidence="9">
    <location>
        <begin position="1"/>
        <end position="119"/>
    </location>
</feature>
<evidence type="ECO:0000256" key="1">
    <source>
        <dbReference type="ARBA" id="ARBA00004123"/>
    </source>
</evidence>
<dbReference type="Gene3D" id="1.10.10.60">
    <property type="entry name" value="Homeodomain-like"/>
    <property type="match status" value="1"/>
</dbReference>
<feature type="region of interest" description="Disordered" evidence="9">
    <location>
        <begin position="577"/>
        <end position="605"/>
    </location>
</feature>